<proteinExistence type="predicted"/>
<evidence type="ECO:0000313" key="1">
    <source>
        <dbReference type="Proteomes" id="UP000492821"/>
    </source>
</evidence>
<dbReference type="AlphaFoldDB" id="A0A7E4UXV3"/>
<sequence>MAQIASSSTKSESDSPADMAMIVFPFQSLPLVAQDLIAEFIVDTLTPQTALNFSLASRHCLWLRGRARPRPIVEKGQIVFKNGDIAYVTEVDGYEETVGKEFFHGCRLSGSGGITIETDDTAIDNFVAALPELKVVYRFIKRFHIKVKSLPPHAADALADFVASLKHLDTIECLGRNWDDTTTFPVTDFLKTMRKHSRFIFMRANDVDDDVLRVLASKTSEENPLKTISVFSRKEITVDGFADFINNTTFASNAQISLYPLNVPRKTVIEILSKHGTVTAPERISAINMRNDKTELMVCMQPTELPQAQNVGLLPDLRNLFRPQRRTVQ</sequence>
<dbReference type="Proteomes" id="UP000492821">
    <property type="component" value="Unassembled WGS sequence"/>
</dbReference>
<dbReference type="WBParaSite" id="Pan_g14134.t1">
    <property type="protein sequence ID" value="Pan_g14134.t1"/>
    <property type="gene ID" value="Pan_g14134"/>
</dbReference>
<organism evidence="1 2">
    <name type="scientific">Panagrellus redivivus</name>
    <name type="common">Microworm</name>
    <dbReference type="NCBI Taxonomy" id="6233"/>
    <lineage>
        <taxon>Eukaryota</taxon>
        <taxon>Metazoa</taxon>
        <taxon>Ecdysozoa</taxon>
        <taxon>Nematoda</taxon>
        <taxon>Chromadorea</taxon>
        <taxon>Rhabditida</taxon>
        <taxon>Tylenchina</taxon>
        <taxon>Panagrolaimomorpha</taxon>
        <taxon>Panagrolaimoidea</taxon>
        <taxon>Panagrolaimidae</taxon>
        <taxon>Panagrellus</taxon>
    </lineage>
</organism>
<protein>
    <submittedName>
        <fullName evidence="2">F-box domain-containing protein</fullName>
    </submittedName>
</protein>
<reference evidence="1" key="1">
    <citation type="journal article" date="2013" name="Genetics">
        <title>The draft genome and transcriptome of Panagrellus redivivus are shaped by the harsh demands of a free-living lifestyle.</title>
        <authorList>
            <person name="Srinivasan J."/>
            <person name="Dillman A.R."/>
            <person name="Macchietto M.G."/>
            <person name="Heikkinen L."/>
            <person name="Lakso M."/>
            <person name="Fracchia K.M."/>
            <person name="Antoshechkin I."/>
            <person name="Mortazavi A."/>
            <person name="Wong G."/>
            <person name="Sternberg P.W."/>
        </authorList>
    </citation>
    <scope>NUCLEOTIDE SEQUENCE [LARGE SCALE GENOMIC DNA]</scope>
    <source>
        <strain evidence="1">MT8872</strain>
    </source>
</reference>
<keyword evidence="1" id="KW-1185">Reference proteome</keyword>
<reference evidence="2" key="2">
    <citation type="submission" date="2020-10" db="UniProtKB">
        <authorList>
            <consortium name="WormBaseParasite"/>
        </authorList>
    </citation>
    <scope>IDENTIFICATION</scope>
</reference>
<name>A0A7E4UXV3_PANRE</name>
<evidence type="ECO:0000313" key="2">
    <source>
        <dbReference type="WBParaSite" id="Pan_g14134.t1"/>
    </source>
</evidence>
<accession>A0A7E4UXV3</accession>